<dbReference type="KEGG" id="gba:J421_2640"/>
<dbReference type="InterPro" id="IPR050706">
    <property type="entry name" value="Cyclic-di-GMP_PDE-like"/>
</dbReference>
<dbReference type="STRING" id="861299.J421_2640"/>
<dbReference type="SMART" id="SM00052">
    <property type="entry name" value="EAL"/>
    <property type="match status" value="1"/>
</dbReference>
<evidence type="ECO:0000256" key="1">
    <source>
        <dbReference type="SAM" id="MobiDB-lite"/>
    </source>
</evidence>
<dbReference type="PANTHER" id="PTHR33121:SF76">
    <property type="entry name" value="SIGNALING PROTEIN"/>
    <property type="match status" value="1"/>
</dbReference>
<gene>
    <name evidence="3" type="ORF">J421_2640</name>
</gene>
<dbReference type="PROSITE" id="PS50883">
    <property type="entry name" value="EAL"/>
    <property type="match status" value="1"/>
</dbReference>
<dbReference type="InterPro" id="IPR001633">
    <property type="entry name" value="EAL_dom"/>
</dbReference>
<dbReference type="Pfam" id="PF00563">
    <property type="entry name" value="EAL"/>
    <property type="match status" value="1"/>
</dbReference>
<sequence>MSDPRRVVIEITERTAIKDYPKFRERLKAFREIGFRFAVDDAGSGYAGLGSIANLEPDFIKLDMSLINCIDTNFIKQNLVETMVRFANDQGAMVIAEGVERAEEFETVQSLGVHLVQGFFLHRPERPDGQPSATAPAESVAPPAA</sequence>
<dbReference type="AlphaFoldDB" id="W0RIE2"/>
<dbReference type="eggNOG" id="COG2200">
    <property type="taxonomic scope" value="Bacteria"/>
</dbReference>
<dbReference type="Gene3D" id="3.20.20.450">
    <property type="entry name" value="EAL domain"/>
    <property type="match status" value="1"/>
</dbReference>
<protein>
    <submittedName>
        <fullName evidence="3">EAL domain-containing protein</fullName>
    </submittedName>
</protein>
<feature type="domain" description="EAL" evidence="2">
    <location>
        <begin position="1"/>
        <end position="138"/>
    </location>
</feature>
<accession>W0RIE2</accession>
<dbReference type="GO" id="GO:0071111">
    <property type="term" value="F:cyclic-guanylate-specific phosphodiesterase activity"/>
    <property type="evidence" value="ECO:0007669"/>
    <property type="project" value="InterPro"/>
</dbReference>
<dbReference type="PANTHER" id="PTHR33121">
    <property type="entry name" value="CYCLIC DI-GMP PHOSPHODIESTERASE PDEF"/>
    <property type="match status" value="1"/>
</dbReference>
<dbReference type="InterPro" id="IPR035919">
    <property type="entry name" value="EAL_sf"/>
</dbReference>
<dbReference type="HOGENOM" id="CLU_000445_70_50_0"/>
<evidence type="ECO:0000313" key="4">
    <source>
        <dbReference type="Proteomes" id="UP000019151"/>
    </source>
</evidence>
<dbReference type="InParanoid" id="W0RIE2"/>
<dbReference type="Proteomes" id="UP000019151">
    <property type="component" value="Chromosome"/>
</dbReference>
<keyword evidence="4" id="KW-1185">Reference proteome</keyword>
<evidence type="ECO:0000259" key="2">
    <source>
        <dbReference type="PROSITE" id="PS50883"/>
    </source>
</evidence>
<organism evidence="3 4">
    <name type="scientific">Gemmatirosa kalamazoonensis</name>
    <dbReference type="NCBI Taxonomy" id="861299"/>
    <lineage>
        <taxon>Bacteria</taxon>
        <taxon>Pseudomonadati</taxon>
        <taxon>Gemmatimonadota</taxon>
        <taxon>Gemmatimonadia</taxon>
        <taxon>Gemmatimonadales</taxon>
        <taxon>Gemmatimonadaceae</taxon>
        <taxon>Gemmatirosa</taxon>
    </lineage>
</organism>
<dbReference type="CDD" id="cd01948">
    <property type="entry name" value="EAL"/>
    <property type="match status" value="1"/>
</dbReference>
<evidence type="ECO:0000313" key="3">
    <source>
        <dbReference type="EMBL" id="AHG90177.1"/>
    </source>
</evidence>
<feature type="region of interest" description="Disordered" evidence="1">
    <location>
        <begin position="125"/>
        <end position="145"/>
    </location>
</feature>
<proteinExistence type="predicted"/>
<dbReference type="EMBL" id="CP007128">
    <property type="protein sequence ID" value="AHG90177.1"/>
    <property type="molecule type" value="Genomic_DNA"/>
</dbReference>
<name>W0RIE2_9BACT</name>
<reference evidence="3 4" key="1">
    <citation type="journal article" date="2014" name="Genome Announc.">
        <title>Genome Sequence and Methylome of Soil Bacterium Gemmatirosa kalamazoonensis KBS708T, a Member of the Rarely Cultivated Gemmatimonadetes Phylum.</title>
        <authorList>
            <person name="Debruyn J.M."/>
            <person name="Radosevich M."/>
            <person name="Wommack K.E."/>
            <person name="Polson S.W."/>
            <person name="Hauser L.J."/>
            <person name="Fawaz M.N."/>
            <person name="Korlach J."/>
            <person name="Tsai Y.C."/>
        </authorList>
    </citation>
    <scope>NUCLEOTIDE SEQUENCE [LARGE SCALE GENOMIC DNA]</scope>
    <source>
        <strain evidence="3 4">KBS708</strain>
    </source>
</reference>
<dbReference type="SUPFAM" id="SSF141868">
    <property type="entry name" value="EAL domain-like"/>
    <property type="match status" value="1"/>
</dbReference>